<dbReference type="PANTHER" id="PTHR11040">
    <property type="entry name" value="ZINC/IRON TRANSPORTER"/>
    <property type="match status" value="1"/>
</dbReference>
<gene>
    <name evidence="7" type="ORF">H1R20_g1828</name>
</gene>
<evidence type="ECO:0000256" key="4">
    <source>
        <dbReference type="ARBA" id="ARBA00023136"/>
    </source>
</evidence>
<dbReference type="Proteomes" id="UP001140091">
    <property type="component" value="Unassembled WGS sequence"/>
</dbReference>
<evidence type="ECO:0000313" key="8">
    <source>
        <dbReference type="Proteomes" id="UP001140091"/>
    </source>
</evidence>
<protein>
    <recommendedName>
        <fullName evidence="9">Zinc/iron permease</fullName>
    </recommendedName>
</protein>
<keyword evidence="3 6" id="KW-1133">Transmembrane helix</keyword>
<keyword evidence="8" id="KW-1185">Reference proteome</keyword>
<feature type="region of interest" description="Disordered" evidence="5">
    <location>
        <begin position="412"/>
        <end position="448"/>
    </location>
</feature>
<evidence type="ECO:0000256" key="5">
    <source>
        <dbReference type="SAM" id="MobiDB-lite"/>
    </source>
</evidence>
<evidence type="ECO:0000256" key="3">
    <source>
        <dbReference type="ARBA" id="ARBA00022989"/>
    </source>
</evidence>
<comment type="caution">
    <text evidence="7">The sequence shown here is derived from an EMBL/GenBank/DDBJ whole genome shotgun (WGS) entry which is preliminary data.</text>
</comment>
<feature type="transmembrane region" description="Helical" evidence="6">
    <location>
        <begin position="20"/>
        <end position="41"/>
    </location>
</feature>
<feature type="region of interest" description="Disordered" evidence="5">
    <location>
        <begin position="158"/>
        <end position="185"/>
    </location>
</feature>
<feature type="compositionally biased region" description="Basic residues" evidence="5">
    <location>
        <begin position="166"/>
        <end position="177"/>
    </location>
</feature>
<evidence type="ECO:0000256" key="2">
    <source>
        <dbReference type="ARBA" id="ARBA00022692"/>
    </source>
</evidence>
<dbReference type="Pfam" id="PF02535">
    <property type="entry name" value="Zip"/>
    <property type="match status" value="1"/>
</dbReference>
<dbReference type="AlphaFoldDB" id="A0A9W8JI78"/>
<name>A0A9W8JI78_9AGAR</name>
<accession>A0A9W8JI78</accession>
<dbReference type="GO" id="GO:0005385">
    <property type="term" value="F:zinc ion transmembrane transporter activity"/>
    <property type="evidence" value="ECO:0007669"/>
    <property type="project" value="TreeGrafter"/>
</dbReference>
<organism evidence="7 8">
    <name type="scientific">Candolleomyces eurysporus</name>
    <dbReference type="NCBI Taxonomy" id="2828524"/>
    <lineage>
        <taxon>Eukaryota</taxon>
        <taxon>Fungi</taxon>
        <taxon>Dikarya</taxon>
        <taxon>Basidiomycota</taxon>
        <taxon>Agaricomycotina</taxon>
        <taxon>Agaricomycetes</taxon>
        <taxon>Agaricomycetidae</taxon>
        <taxon>Agaricales</taxon>
        <taxon>Agaricineae</taxon>
        <taxon>Psathyrellaceae</taxon>
        <taxon>Candolleomyces</taxon>
    </lineage>
</organism>
<comment type="subcellular location">
    <subcellularLocation>
        <location evidence="1">Membrane</location>
        <topology evidence="1">Multi-pass membrane protein</topology>
    </subcellularLocation>
</comment>
<feature type="compositionally biased region" description="Low complexity" evidence="5">
    <location>
        <begin position="310"/>
        <end position="326"/>
    </location>
</feature>
<keyword evidence="4 6" id="KW-0472">Membrane</keyword>
<feature type="non-terminal residue" evidence="7">
    <location>
        <position position="478"/>
    </location>
</feature>
<keyword evidence="2 6" id="KW-0812">Transmembrane</keyword>
<feature type="compositionally biased region" description="Basic and acidic residues" evidence="5">
    <location>
        <begin position="436"/>
        <end position="446"/>
    </location>
</feature>
<dbReference type="GO" id="GO:0005886">
    <property type="term" value="C:plasma membrane"/>
    <property type="evidence" value="ECO:0007669"/>
    <property type="project" value="TreeGrafter"/>
</dbReference>
<feature type="region of interest" description="Disordered" evidence="5">
    <location>
        <begin position="252"/>
        <end position="271"/>
    </location>
</feature>
<feature type="transmembrane region" description="Helical" evidence="6">
    <location>
        <begin position="221"/>
        <end position="245"/>
    </location>
</feature>
<feature type="transmembrane region" description="Helical" evidence="6">
    <location>
        <begin position="61"/>
        <end position="82"/>
    </location>
</feature>
<feature type="compositionally biased region" description="Polar residues" evidence="5">
    <location>
        <begin position="327"/>
        <end position="336"/>
    </location>
</feature>
<sequence length="478" mass="51981">MIAVSFPAVSNSGVVQVPTALFFIGKHFGTGVILATAFIHLLPDSFHALLSKSVSEEYGNVGRWVGLIILGSLLTIFLVEYISTTFVDHLHAEPSAPPSLQQSPTIPVSPLPIDASPNLLPFLANAPKIIRLRNNVTCVCQNGVCICIPEAALDPSEHAEHSASHERHHHEHHVHSEHHHEEKRRIGRRRQIVGIFVLQVGIMIHSIVIGLTLSITSGADFASLTTAIIFHQIFEGLSLGIRIAALPHKHDKQKEADIEERHGVPSEPSISELEGLDGITARPEQLQVHGGDDAQPRLLSHLQTEDRCEGSSSSSTSPQSTVVGQSENQASPSNRKLTLLEGSTLHTSRPPTLRRSHSTTSLKHHILDWRASMKLTQGVMSAISAGMLIYAATVEMIAGDFVFGDLEGHHHHGAGGDHHEHHHHHEDAQTGTGTISDHDHHEEHARRPSIRKRVVAVLSLLMGVAAMVVIGLGEPDEH</sequence>
<evidence type="ECO:0000256" key="6">
    <source>
        <dbReference type="SAM" id="Phobius"/>
    </source>
</evidence>
<feature type="transmembrane region" description="Helical" evidence="6">
    <location>
        <begin position="192"/>
        <end position="215"/>
    </location>
</feature>
<feature type="region of interest" description="Disordered" evidence="5">
    <location>
        <begin position="302"/>
        <end position="361"/>
    </location>
</feature>
<dbReference type="PANTHER" id="PTHR11040:SF44">
    <property type="entry name" value="PROTEIN ZNTC-RELATED"/>
    <property type="match status" value="1"/>
</dbReference>
<proteinExistence type="predicted"/>
<dbReference type="InterPro" id="IPR003689">
    <property type="entry name" value="ZIP"/>
</dbReference>
<feature type="compositionally biased region" description="Basic and acidic residues" evidence="5">
    <location>
        <begin position="252"/>
        <end position="264"/>
    </location>
</feature>
<dbReference type="EMBL" id="JANBPK010000654">
    <property type="protein sequence ID" value="KAJ2935266.1"/>
    <property type="molecule type" value="Genomic_DNA"/>
</dbReference>
<evidence type="ECO:0008006" key="9">
    <source>
        <dbReference type="Google" id="ProtNLM"/>
    </source>
</evidence>
<reference evidence="7" key="1">
    <citation type="submission" date="2022-06" db="EMBL/GenBank/DDBJ databases">
        <title>Genome Sequence of Candolleomyces eurysporus.</title>
        <authorList>
            <person name="Buettner E."/>
        </authorList>
    </citation>
    <scope>NUCLEOTIDE SEQUENCE</scope>
    <source>
        <strain evidence="7">VTCC 930004</strain>
    </source>
</reference>
<dbReference type="OrthoDB" id="448280at2759"/>
<feature type="transmembrane region" description="Helical" evidence="6">
    <location>
        <begin position="454"/>
        <end position="473"/>
    </location>
</feature>
<evidence type="ECO:0000313" key="7">
    <source>
        <dbReference type="EMBL" id="KAJ2935266.1"/>
    </source>
</evidence>
<evidence type="ECO:0000256" key="1">
    <source>
        <dbReference type="ARBA" id="ARBA00004141"/>
    </source>
</evidence>